<evidence type="ECO:0000313" key="2">
    <source>
        <dbReference type="EMBL" id="GGL66743.1"/>
    </source>
</evidence>
<evidence type="ECO:0000313" key="3">
    <source>
        <dbReference type="Proteomes" id="UP000607197"/>
    </source>
</evidence>
<protein>
    <submittedName>
        <fullName evidence="2">Uncharacterized protein</fullName>
    </submittedName>
</protein>
<organism evidence="2 3">
    <name type="scientific">Halocalculus aciditolerans</name>
    <dbReference type="NCBI Taxonomy" id="1383812"/>
    <lineage>
        <taxon>Archaea</taxon>
        <taxon>Methanobacteriati</taxon>
        <taxon>Methanobacteriota</taxon>
        <taxon>Stenosarchaea group</taxon>
        <taxon>Halobacteria</taxon>
        <taxon>Halobacteriales</taxon>
        <taxon>Halobacteriaceae</taxon>
        <taxon>Halocalculus</taxon>
    </lineage>
</organism>
<reference evidence="2" key="1">
    <citation type="journal article" date="2014" name="Int. J. Syst. Evol. Microbiol.">
        <title>Complete genome sequence of Corynebacterium casei LMG S-19264T (=DSM 44701T), isolated from a smear-ripened cheese.</title>
        <authorList>
            <consortium name="US DOE Joint Genome Institute (JGI-PGF)"/>
            <person name="Walter F."/>
            <person name="Albersmeier A."/>
            <person name="Kalinowski J."/>
            <person name="Ruckert C."/>
        </authorList>
    </citation>
    <scope>NUCLEOTIDE SEQUENCE</scope>
    <source>
        <strain evidence="2">JCM 19596</strain>
    </source>
</reference>
<dbReference type="AlphaFoldDB" id="A0A830F639"/>
<reference evidence="2" key="2">
    <citation type="submission" date="2020-09" db="EMBL/GenBank/DDBJ databases">
        <authorList>
            <person name="Sun Q."/>
            <person name="Ohkuma M."/>
        </authorList>
    </citation>
    <scope>NUCLEOTIDE SEQUENCE</scope>
    <source>
        <strain evidence="2">JCM 19596</strain>
    </source>
</reference>
<evidence type="ECO:0000256" key="1">
    <source>
        <dbReference type="SAM" id="Phobius"/>
    </source>
</evidence>
<feature type="transmembrane region" description="Helical" evidence="1">
    <location>
        <begin position="48"/>
        <end position="66"/>
    </location>
</feature>
<keyword evidence="3" id="KW-1185">Reference proteome</keyword>
<dbReference type="Proteomes" id="UP000607197">
    <property type="component" value="Unassembled WGS sequence"/>
</dbReference>
<dbReference type="EMBL" id="BMPG01000003">
    <property type="protein sequence ID" value="GGL66743.1"/>
    <property type="molecule type" value="Genomic_DNA"/>
</dbReference>
<feature type="transmembrane region" description="Helical" evidence="1">
    <location>
        <begin position="20"/>
        <end position="42"/>
    </location>
</feature>
<comment type="caution">
    <text evidence="2">The sequence shown here is derived from an EMBL/GenBank/DDBJ whole genome shotgun (WGS) entry which is preliminary data.</text>
</comment>
<proteinExistence type="predicted"/>
<name>A0A830F639_9EURY</name>
<keyword evidence="1" id="KW-0472">Membrane</keyword>
<sequence>MESPKYSGMRLRNWLRTHSLTTIALWSFAVGCIVLALTNTPLLGIEPLMLAVLATVFAATASSTAGRATDDDTRCH</sequence>
<keyword evidence="1" id="KW-0812">Transmembrane</keyword>
<keyword evidence="1" id="KW-1133">Transmembrane helix</keyword>
<accession>A0A830F639</accession>
<gene>
    <name evidence="2" type="ORF">GCM10009039_25890</name>
</gene>
<dbReference type="PROSITE" id="PS51257">
    <property type="entry name" value="PROKAR_LIPOPROTEIN"/>
    <property type="match status" value="1"/>
</dbReference>